<dbReference type="InterPro" id="IPR011029">
    <property type="entry name" value="DEATH-like_dom_sf"/>
</dbReference>
<comment type="subcellular location">
    <subcellularLocation>
        <location evidence="1">Cytoplasm</location>
    </subcellularLocation>
</comment>
<keyword evidence="9" id="KW-0391">Immunity</keyword>
<evidence type="ECO:0000256" key="9">
    <source>
        <dbReference type="ARBA" id="ARBA00022859"/>
    </source>
</evidence>
<sequence>MEETTGYGLNLCLQMLSNAEFLRFKSLYKEVQEQFKLKPMIPWTTIEKSSRKDMETLLHTHYPGLAWAFAARLFDCINRQDLFRMTEKLMRGKQRPYREIMKTIFNYIWTKENNIYLKSSDFKVSIKRQYSALKEVFDDQLKPVTLVVLGESGIGKSTFLRRAMLDWASGDLWNNRFHYVFFFSLISLNNTTELSLAQLLLSKLSESSEALDDVLSNPRRILFILEGFDYLNFDLELQTDLCSDWKKSMPTQIVLRSLLQKVMLPESSLILELGPQSEPKIYPLLRYPRKIILGGLLDSAIRLYCLLFFEVNEGVQVFNYIAANEPLFCICKNPHLCWVVCSTIKWKCARREEAILPFDTDSALYASFILSSFRSKYDKCLPKENRARLKTLCTLAVEGMWKRVFVFNSEDLRRNGICESELTVWLQMNFLNTRGDCFVFYSPTLQWYFGALFYFLREGKEKHNPIIGSLPQLLSESYAHSETQLFMPGMFVLGIATENVAAMLNPHFGLIPSKAMRQEIFKCFRSLSQGEGREKLILLRLFDGLLENQDERFETQVLDLFEEMTVHIGSHNELSTATIYLPKSKKLKKLHMHIEHRIFSDVYKPEDSDLEDFIQGKIRVNNEWREICSIFQNLKVLDLDSCNFNETAIQNLCLSISDPKMPLNAFKLESMSCSFMTNFGDGALFPTLLRLPHLKSLNLYGTRLSSDVVGKMCSVLLTCPTCRVEELLLGKCDISSEDCGVIATSLTKCKVKHLSLVENPLKNKGVMLLCQILKHPNCVLETLMLSHCCLTFIACGHLYEALLCNKFLSLLDLGSNFLEDAGVNILCEALKKPVCTLQELWLTGCSLTSACCERISAVLSCQKNLKTLKLGNNNIQDTGVQQLCKALRNPECKLQCLGLDMCEFTTSSCADLAMALTKCQTLTSLNLDWMTFDPDGLELLCEALNHKGCTLKVLGLDKSAFSKESQMLLAAVQKKTKLNILHYPWIKEERKKRGVCLVWNSKN</sequence>
<evidence type="ECO:0000256" key="6">
    <source>
        <dbReference type="ARBA" id="ARBA00022737"/>
    </source>
</evidence>
<evidence type="ECO:0000256" key="10">
    <source>
        <dbReference type="ARBA" id="ARBA00023198"/>
    </source>
</evidence>
<gene>
    <name evidence="13 14" type="primary">LOC101829371</name>
</gene>
<keyword evidence="3" id="KW-0963">Cytoplasm</keyword>
<dbReference type="RefSeq" id="XP_040589268.1">
    <property type="nucleotide sequence ID" value="XM_040733334.1"/>
</dbReference>
<dbReference type="InterPro" id="IPR001611">
    <property type="entry name" value="Leu-rich_rpt"/>
</dbReference>
<comment type="similarity">
    <text evidence="2">Belongs to the NLRP family.</text>
</comment>
<dbReference type="Gene3D" id="1.10.533.10">
    <property type="entry name" value="Death Domain, Fas"/>
    <property type="match status" value="1"/>
</dbReference>
<dbReference type="SUPFAM" id="SSF52047">
    <property type="entry name" value="RNI-like"/>
    <property type="match status" value="1"/>
</dbReference>
<keyword evidence="8" id="KW-0067">ATP-binding</keyword>
<evidence type="ECO:0000256" key="2">
    <source>
        <dbReference type="ARBA" id="ARBA00008665"/>
    </source>
</evidence>
<dbReference type="SUPFAM" id="SSF52540">
    <property type="entry name" value="P-loop containing nucleoside triphosphate hydrolases"/>
    <property type="match status" value="1"/>
</dbReference>
<dbReference type="Proteomes" id="UP000886700">
    <property type="component" value="Unplaced"/>
</dbReference>
<dbReference type="Pfam" id="PF02758">
    <property type="entry name" value="PYRIN"/>
    <property type="match status" value="1"/>
</dbReference>
<dbReference type="Pfam" id="PF17779">
    <property type="entry name" value="WHD_NOD2"/>
    <property type="match status" value="1"/>
</dbReference>
<name>A0ABM2WEF2_MESAU</name>
<evidence type="ECO:0000256" key="4">
    <source>
        <dbReference type="ARBA" id="ARBA00022588"/>
    </source>
</evidence>
<evidence type="ECO:0000313" key="13">
    <source>
        <dbReference type="RefSeq" id="XP_040589267.1"/>
    </source>
</evidence>
<evidence type="ECO:0000256" key="1">
    <source>
        <dbReference type="ARBA" id="ARBA00004496"/>
    </source>
</evidence>
<dbReference type="RefSeq" id="XP_040589267.1">
    <property type="nucleotide sequence ID" value="XM_040733333.1"/>
</dbReference>
<dbReference type="SUPFAM" id="SSF47986">
    <property type="entry name" value="DEATH domain"/>
    <property type="match status" value="1"/>
</dbReference>
<feature type="domain" description="NACHT" evidence="11">
    <location>
        <begin position="144"/>
        <end position="275"/>
    </location>
</feature>
<keyword evidence="10" id="KW-0395">Inflammatory response</keyword>
<evidence type="ECO:0000313" key="14">
    <source>
        <dbReference type="RefSeq" id="XP_040589268.1"/>
    </source>
</evidence>
<dbReference type="Pfam" id="PF13516">
    <property type="entry name" value="LRR_6"/>
    <property type="match status" value="2"/>
</dbReference>
<dbReference type="InterPro" id="IPR027417">
    <property type="entry name" value="P-loop_NTPase"/>
</dbReference>
<evidence type="ECO:0000256" key="3">
    <source>
        <dbReference type="ARBA" id="ARBA00022490"/>
    </source>
</evidence>
<keyword evidence="12" id="KW-1185">Reference proteome</keyword>
<dbReference type="Gene3D" id="3.80.10.10">
    <property type="entry name" value="Ribonuclease Inhibitor"/>
    <property type="match status" value="2"/>
</dbReference>
<evidence type="ECO:0000259" key="11">
    <source>
        <dbReference type="PROSITE" id="PS50837"/>
    </source>
</evidence>
<dbReference type="SMART" id="SM01289">
    <property type="entry name" value="PYRIN"/>
    <property type="match status" value="1"/>
</dbReference>
<dbReference type="Gene3D" id="3.40.50.300">
    <property type="entry name" value="P-loop containing nucleotide triphosphate hydrolases"/>
    <property type="match status" value="1"/>
</dbReference>
<dbReference type="Pfam" id="PF17776">
    <property type="entry name" value="NLRC4_HD2"/>
    <property type="match status" value="1"/>
</dbReference>
<dbReference type="InterPro" id="IPR041075">
    <property type="entry name" value="NOD1/2_WH"/>
</dbReference>
<dbReference type="InterPro" id="IPR041267">
    <property type="entry name" value="NLRP_HD2"/>
</dbReference>
<dbReference type="InterPro" id="IPR007111">
    <property type="entry name" value="NACHT_NTPase"/>
</dbReference>
<evidence type="ECO:0000256" key="7">
    <source>
        <dbReference type="ARBA" id="ARBA00022741"/>
    </source>
</evidence>
<dbReference type="PANTHER" id="PTHR45690:SF13">
    <property type="entry name" value="NACHT, LRR AND PYD DOMAINS-CONTAINING PROTEIN 9"/>
    <property type="match status" value="1"/>
</dbReference>
<evidence type="ECO:0000256" key="5">
    <source>
        <dbReference type="ARBA" id="ARBA00022614"/>
    </source>
</evidence>
<keyword evidence="5" id="KW-0433">Leucine-rich repeat</keyword>
<evidence type="ECO:0000313" key="12">
    <source>
        <dbReference type="Proteomes" id="UP000886700"/>
    </source>
</evidence>
<keyword evidence="7" id="KW-0547">Nucleotide-binding</keyword>
<dbReference type="Pfam" id="PF05729">
    <property type="entry name" value="NACHT"/>
    <property type="match status" value="1"/>
</dbReference>
<dbReference type="GeneID" id="101829371"/>
<dbReference type="PANTHER" id="PTHR45690">
    <property type="entry name" value="NACHT, LRR AND PYD DOMAINS-CONTAINING PROTEIN 12"/>
    <property type="match status" value="1"/>
</dbReference>
<keyword evidence="4" id="KW-0399">Innate immunity</keyword>
<organism evidence="12 13">
    <name type="scientific">Mesocricetus auratus</name>
    <name type="common">Golden hamster</name>
    <dbReference type="NCBI Taxonomy" id="10036"/>
    <lineage>
        <taxon>Eukaryota</taxon>
        <taxon>Metazoa</taxon>
        <taxon>Chordata</taxon>
        <taxon>Craniata</taxon>
        <taxon>Vertebrata</taxon>
        <taxon>Euteleostomi</taxon>
        <taxon>Mammalia</taxon>
        <taxon>Eutheria</taxon>
        <taxon>Euarchontoglires</taxon>
        <taxon>Glires</taxon>
        <taxon>Rodentia</taxon>
        <taxon>Myomorpha</taxon>
        <taxon>Muroidea</taxon>
        <taxon>Cricetidae</taxon>
        <taxon>Cricetinae</taxon>
        <taxon>Mesocricetus</taxon>
    </lineage>
</organism>
<dbReference type="PROSITE" id="PS50837">
    <property type="entry name" value="NACHT"/>
    <property type="match status" value="1"/>
</dbReference>
<accession>A0ABM2WEF2</accession>
<dbReference type="InterPro" id="IPR004020">
    <property type="entry name" value="DAPIN"/>
</dbReference>
<dbReference type="InterPro" id="IPR032675">
    <property type="entry name" value="LRR_dom_sf"/>
</dbReference>
<keyword evidence="6" id="KW-0677">Repeat</keyword>
<reference evidence="13 14" key="1">
    <citation type="submission" date="2025-05" db="UniProtKB">
        <authorList>
            <consortium name="RefSeq"/>
        </authorList>
    </citation>
    <scope>IDENTIFICATION</scope>
    <source>
        <tissue evidence="13 14">Liver</tissue>
    </source>
</reference>
<dbReference type="InterPro" id="IPR050637">
    <property type="entry name" value="NLRP_innate_immun_reg"/>
</dbReference>
<protein>
    <submittedName>
        <fullName evidence="13 14">NACHT, LRR and PYD domains-containing protein 9B isoform X1</fullName>
    </submittedName>
</protein>
<evidence type="ECO:0000256" key="8">
    <source>
        <dbReference type="ARBA" id="ARBA00022840"/>
    </source>
</evidence>
<dbReference type="SMART" id="SM00368">
    <property type="entry name" value="LRR_RI"/>
    <property type="match status" value="10"/>
</dbReference>
<proteinExistence type="inferred from homology"/>